<dbReference type="EMBL" id="QKWK01000001">
    <property type="protein sequence ID" value="TXT16027.1"/>
    <property type="molecule type" value="Genomic_DNA"/>
</dbReference>
<sequence length="41" mass="5084">MPRRLHERRARGHRGMGRRPSDEPLRRHLPSWQQRPLHLRP</sequence>
<dbReference type="Proteomes" id="UP000473826">
    <property type="component" value="Unassembled WGS sequence"/>
</dbReference>
<comment type="caution">
    <text evidence="2">The sequence shown here is derived from an EMBL/GenBank/DDBJ whole genome shotgun (WGS) entry which is preliminary data.</text>
</comment>
<feature type="compositionally biased region" description="Basic residues" evidence="1">
    <location>
        <begin position="1"/>
        <end position="17"/>
    </location>
</feature>
<evidence type="ECO:0000256" key="1">
    <source>
        <dbReference type="SAM" id="MobiDB-lite"/>
    </source>
</evidence>
<evidence type="ECO:0000313" key="3">
    <source>
        <dbReference type="Proteomes" id="UP000473826"/>
    </source>
</evidence>
<gene>
    <name evidence="2" type="ORF">VHUM_00530</name>
</gene>
<dbReference type="AlphaFoldDB" id="A0A7D9A2F4"/>
<proteinExistence type="predicted"/>
<protein>
    <submittedName>
        <fullName evidence="2">Uncharacterized protein</fullName>
    </submittedName>
</protein>
<organism evidence="2 3">
    <name type="scientific">Vanrija humicola</name>
    <name type="common">Yeast</name>
    <name type="synonym">Cryptococcus humicola</name>
    <dbReference type="NCBI Taxonomy" id="5417"/>
    <lineage>
        <taxon>Eukaryota</taxon>
        <taxon>Fungi</taxon>
        <taxon>Dikarya</taxon>
        <taxon>Basidiomycota</taxon>
        <taxon>Agaricomycotina</taxon>
        <taxon>Tremellomycetes</taxon>
        <taxon>Trichosporonales</taxon>
        <taxon>Trichosporonaceae</taxon>
        <taxon>Vanrija</taxon>
    </lineage>
</organism>
<name>A0A7D9A2F4_VANHU</name>
<keyword evidence="3" id="KW-1185">Reference proteome</keyword>
<accession>A0A7D9A2F4</accession>
<reference evidence="2 3" key="1">
    <citation type="journal article" date="2019" name="PLoS Genet.">
        <title>Convergent evolution of linked mating-type loci in basidiomycete fungi.</title>
        <authorList>
            <person name="Sun S."/>
            <person name="Coelho M.A."/>
            <person name="Heitman J."/>
            <person name="Nowrousian M."/>
        </authorList>
    </citation>
    <scope>NUCLEOTIDE SEQUENCE [LARGE SCALE GENOMIC DNA]</scope>
    <source>
        <strain evidence="2 3">CBS 4282</strain>
    </source>
</reference>
<feature type="region of interest" description="Disordered" evidence="1">
    <location>
        <begin position="1"/>
        <end position="41"/>
    </location>
</feature>
<evidence type="ECO:0000313" key="2">
    <source>
        <dbReference type="EMBL" id="TXT16027.1"/>
    </source>
</evidence>